<sequence length="261" mass="30252">MKAAPPSAFWKKHSVIATGLLLTCVLGTGLYVFFLKQPSAHAADYPVHGFDVSHHQKEIDWNQIPKQKYQFVYLKSTEGGDFKDSRFQHNWLTAREQGFLVGAYHFYRLCRDGAIQAQNFIDTVPYKSDALPPAIDLEYDSTCIQHYSKEQLLNQIQIMHDRLKNHYGKQPIFYVSKSFYNLVLAGSFAEVPLWVREYQDLPDLKDQPHWTFWQHSSQGKIPGIHTSVDLNVFYGSKREWNQFLEQNGIPPQKQSAPFIQQ</sequence>
<dbReference type="GO" id="GO:0016998">
    <property type="term" value="P:cell wall macromolecule catabolic process"/>
    <property type="evidence" value="ECO:0007669"/>
    <property type="project" value="InterPro"/>
</dbReference>
<accession>A0A9D2URK2</accession>
<dbReference type="InterPro" id="IPR002053">
    <property type="entry name" value="Glyco_hydro_25"/>
</dbReference>
<keyword evidence="2 4" id="KW-0378">Hydrolase</keyword>
<protein>
    <submittedName>
        <fullName evidence="4">Glycoside hydrolase family 25 protein</fullName>
    </submittedName>
</protein>
<dbReference type="PANTHER" id="PTHR34135">
    <property type="entry name" value="LYSOZYME"/>
    <property type="match status" value="1"/>
</dbReference>
<name>A0A9D2URK2_ACILW</name>
<dbReference type="CDD" id="cd06413">
    <property type="entry name" value="GH25_muramidase_1"/>
    <property type="match status" value="1"/>
</dbReference>
<dbReference type="PANTHER" id="PTHR34135:SF2">
    <property type="entry name" value="LYSOZYME"/>
    <property type="match status" value="1"/>
</dbReference>
<organism evidence="4 5">
    <name type="scientific">Acinetobacter lwoffii</name>
    <dbReference type="NCBI Taxonomy" id="28090"/>
    <lineage>
        <taxon>Bacteria</taxon>
        <taxon>Pseudomonadati</taxon>
        <taxon>Pseudomonadota</taxon>
        <taxon>Gammaproteobacteria</taxon>
        <taxon>Moraxellales</taxon>
        <taxon>Moraxellaceae</taxon>
        <taxon>Acinetobacter</taxon>
    </lineage>
</organism>
<dbReference type="Gene3D" id="3.20.20.80">
    <property type="entry name" value="Glycosidases"/>
    <property type="match status" value="1"/>
</dbReference>
<evidence type="ECO:0000313" key="4">
    <source>
        <dbReference type="EMBL" id="HJF27400.1"/>
    </source>
</evidence>
<dbReference type="PROSITE" id="PS51904">
    <property type="entry name" value="GLYCOSYL_HYDROL_F25_2"/>
    <property type="match status" value="1"/>
</dbReference>
<comment type="similarity">
    <text evidence="1">Belongs to the glycosyl hydrolase 25 family.</text>
</comment>
<dbReference type="Proteomes" id="UP000787156">
    <property type="component" value="Unassembled WGS sequence"/>
</dbReference>
<dbReference type="AlphaFoldDB" id="A0A9D2URK2"/>
<dbReference type="InterPro" id="IPR018077">
    <property type="entry name" value="Glyco_hydro_fam25_subgr"/>
</dbReference>
<dbReference type="EMBL" id="DYWX01000045">
    <property type="protein sequence ID" value="HJF27400.1"/>
    <property type="molecule type" value="Genomic_DNA"/>
</dbReference>
<dbReference type="SMART" id="SM00641">
    <property type="entry name" value="Glyco_25"/>
    <property type="match status" value="1"/>
</dbReference>
<dbReference type="GO" id="GO:0009253">
    <property type="term" value="P:peptidoglycan catabolic process"/>
    <property type="evidence" value="ECO:0007669"/>
    <property type="project" value="InterPro"/>
</dbReference>
<reference evidence="4" key="2">
    <citation type="submission" date="2021-09" db="EMBL/GenBank/DDBJ databases">
        <authorList>
            <person name="Gilroy R."/>
        </authorList>
    </citation>
    <scope>NUCLEOTIDE SEQUENCE</scope>
    <source>
        <strain evidence="4">CHK135-1449</strain>
    </source>
</reference>
<evidence type="ECO:0000256" key="2">
    <source>
        <dbReference type="ARBA" id="ARBA00022801"/>
    </source>
</evidence>
<evidence type="ECO:0000256" key="1">
    <source>
        <dbReference type="ARBA" id="ARBA00010646"/>
    </source>
</evidence>
<evidence type="ECO:0000313" key="5">
    <source>
        <dbReference type="Proteomes" id="UP000787156"/>
    </source>
</evidence>
<evidence type="ECO:0000256" key="3">
    <source>
        <dbReference type="ARBA" id="ARBA00023295"/>
    </source>
</evidence>
<keyword evidence="3" id="KW-0326">Glycosidase</keyword>
<comment type="caution">
    <text evidence="4">The sequence shown here is derived from an EMBL/GenBank/DDBJ whole genome shotgun (WGS) entry which is preliminary data.</text>
</comment>
<reference evidence="4" key="1">
    <citation type="journal article" date="2021" name="PeerJ">
        <title>Extensive microbial diversity within the chicken gut microbiome revealed by metagenomics and culture.</title>
        <authorList>
            <person name="Gilroy R."/>
            <person name="Ravi A."/>
            <person name="Getino M."/>
            <person name="Pursley I."/>
            <person name="Horton D.L."/>
            <person name="Alikhan N.F."/>
            <person name="Baker D."/>
            <person name="Gharbi K."/>
            <person name="Hall N."/>
            <person name="Watson M."/>
            <person name="Adriaenssens E.M."/>
            <person name="Foster-Nyarko E."/>
            <person name="Jarju S."/>
            <person name="Secka A."/>
            <person name="Antonio M."/>
            <person name="Oren A."/>
            <person name="Chaudhuri R.R."/>
            <person name="La Ragione R."/>
            <person name="Hildebrand F."/>
            <person name="Pallen M.J."/>
        </authorList>
    </citation>
    <scope>NUCLEOTIDE SEQUENCE</scope>
    <source>
        <strain evidence="4">CHK135-1449</strain>
    </source>
</reference>
<gene>
    <name evidence="4" type="ORF">K8V79_04005</name>
</gene>
<dbReference type="SUPFAM" id="SSF51445">
    <property type="entry name" value="(Trans)glycosidases"/>
    <property type="match status" value="1"/>
</dbReference>
<dbReference type="Pfam" id="PF01183">
    <property type="entry name" value="Glyco_hydro_25"/>
    <property type="match status" value="1"/>
</dbReference>
<dbReference type="GO" id="GO:0016052">
    <property type="term" value="P:carbohydrate catabolic process"/>
    <property type="evidence" value="ECO:0007669"/>
    <property type="project" value="TreeGrafter"/>
</dbReference>
<dbReference type="GO" id="GO:0003796">
    <property type="term" value="F:lysozyme activity"/>
    <property type="evidence" value="ECO:0007669"/>
    <property type="project" value="InterPro"/>
</dbReference>
<proteinExistence type="inferred from homology"/>
<dbReference type="InterPro" id="IPR017853">
    <property type="entry name" value="GH"/>
</dbReference>